<organism evidence="1 2">
    <name type="scientific">Rangifer tarandus platyrhynchus</name>
    <name type="common">Svalbard reindeer</name>
    <dbReference type="NCBI Taxonomy" id="3082113"/>
    <lineage>
        <taxon>Eukaryota</taxon>
        <taxon>Metazoa</taxon>
        <taxon>Chordata</taxon>
        <taxon>Craniata</taxon>
        <taxon>Vertebrata</taxon>
        <taxon>Euteleostomi</taxon>
        <taxon>Mammalia</taxon>
        <taxon>Eutheria</taxon>
        <taxon>Laurasiatheria</taxon>
        <taxon>Artiodactyla</taxon>
        <taxon>Ruminantia</taxon>
        <taxon>Pecora</taxon>
        <taxon>Cervidae</taxon>
        <taxon>Odocoileinae</taxon>
        <taxon>Rangifer</taxon>
    </lineage>
</organism>
<reference evidence="1" key="2">
    <citation type="submission" date="2025-03" db="EMBL/GenBank/DDBJ databases">
        <authorList>
            <consortium name="ELIXIR-Norway"/>
            <consortium name="Elixir Norway"/>
        </authorList>
    </citation>
    <scope>NUCLEOTIDE SEQUENCE</scope>
</reference>
<dbReference type="Proteomes" id="UP001162501">
    <property type="component" value="Chromosome 10"/>
</dbReference>
<gene>
    <name evidence="1" type="ORF">MRATA1EN22A_LOCUS2093</name>
</gene>
<sequence>MQPIPALLTMMLWLPQVSPGQPQLPNYLIHLQQLEQLQSTAQKLWACMSRSCPRCFDYYWLYKFYEDLVLLQNYEDRKMGYGDGGGSTLYKNFMYFNFYGTADMAKVSLSSNTLVLPCLLSGATYNSCFSYMGVPWKDLYFASDDKGLWVPYATEVATGYLM</sequence>
<reference evidence="1" key="1">
    <citation type="submission" date="2023-05" db="EMBL/GenBank/DDBJ databases">
        <authorList>
            <consortium name="ELIXIR-Norway"/>
        </authorList>
    </citation>
    <scope>NUCLEOTIDE SEQUENCE</scope>
</reference>
<evidence type="ECO:0000313" key="2">
    <source>
        <dbReference type="Proteomes" id="UP001162501"/>
    </source>
</evidence>
<accession>A0AC59Y5N7</accession>
<protein>
    <submittedName>
        <fullName evidence="1">Uncharacterized protein</fullName>
    </submittedName>
</protein>
<name>A0AC59Y5N7_RANTA</name>
<proteinExistence type="predicted"/>
<dbReference type="EMBL" id="OX596094">
    <property type="protein sequence ID" value="CAM9407716.1"/>
    <property type="molecule type" value="Genomic_DNA"/>
</dbReference>
<evidence type="ECO:0000313" key="1">
    <source>
        <dbReference type="EMBL" id="CAM9407716.1"/>
    </source>
</evidence>